<keyword evidence="3" id="KW-0540">Nuclease</keyword>
<dbReference type="GO" id="GO:0005524">
    <property type="term" value="F:ATP binding"/>
    <property type="evidence" value="ECO:0007669"/>
    <property type="project" value="InterPro"/>
</dbReference>
<dbReference type="Proteomes" id="UP000315953">
    <property type="component" value="Chromosome"/>
</dbReference>
<dbReference type="InterPro" id="IPR014001">
    <property type="entry name" value="Helicase_ATP-bd"/>
</dbReference>
<sequence>MSCKTEIKPFEQQHITIYAYTLPEVPNHNGYIKIGDTRRDVQVRINEQLGTSGLKPNILWDKVARHKSGEWFRDHDLHRFLELHNIERESFGTTAREWFFFNGHPEQAEELTEKFIRRDFSEAQRNEIVQTDYILREEQEKAVALTHQYFQEHSNANFLWNAKPRFGKTLSTYDLVRRLEAKNVLIVTNRPAVANSWYDDFEKFIAHQEDNLYFVSDTDGLTHKAISRSNYADIVINSDDHPVRQISFVSLQDLKGAKFAGGNYDKLNFIPMIEWDLLVIDEAHEGVDTAKTEQAFDKITRKHTLHLSGTPFKAIAHGKFPEEAIYNWSYLDEQQAKHNWNYAQEDDNPYEKLPELSLFTYQMSQMVTEQLKQGTAIMNEVNRDFAFDLNEFFSADDDGKFKHQESVKKFLDNLSSGKFPFASGEYKNELNHTFWLLPWVNSCKALKKLLDKHPVFKEYEVILAAGDGKPLVEENAEQLEGEADNFQANEKSFDRVTKAIKEHEKTITLSCGQLTTGVTIPAWTGIMMLNNITSPELYFQAAFRVQNPYEKQDGDKLFRKERAYIFDFAPDRTLQLFADFAIGLVDDPATFTNEQQREKVKELLNFFPVIAEDEDGIMKELDTDEVMTIPNKIKSSEVVSRGFMSNLLFDNIGRIFNAPIDVRRILEKIKPEEQGKLGKQKEIKSHNPMVDERGDVDVPDEVVISESNKVFGEKIFTNFDINQDIEVTKQVREITSQFEPTIETDEDKERWKKKEIKQVKDTFKENLAPKLQVEHNNYKETVAEVDLTYKTRVEELEQETNQKIAISSEDQYDTILEELETKKNALEKEKQAKQEEVSQTYKENIEKVAQETAQESVKLQMEKQETKKKKEEEHDVRDHLRGFARTIPAFLMAYGNKDTKLRNFEENIDPDTFEELTSITIDEFQKLRDGFIYETEDGEKKEFKGFFNAAVFDASIKEFFNKKEELSDYFDNSVSEDIFDYIPNQETNQIFTPKWVVEMMVDKLEEENPGIFSDPSLTFADLYVKSGMYITEIVKRLNEGLKDEIPDRSQRLKHIFENQVYAIAPSNIIYNIAKNYIYGVTEDVNTANLKELDLLHKIKDENTKEEVKKAFKGEIMKFNVIIGNPPYNEDSIGDSTQSPQIYHKFMDFSYELADKVCFITPGKFLFNAGATPKSWNRKMLNDDKLKVLFYEQDSSKVFSGTDIKGGVTITLRDKNSQNEPIGVFIKFDELRSIMNKVKKIGLDPFSKIIHGQNAYQYTDKLHADYPNAKELLSKGHETDITTNAFDRLPFIYYDEKPENEHEYIKIIGRQNRERSYKFIRRDYVSNYENLEKYKIFVPKANGSGALGEVLSTPLIGEPLIGATQTFISIGTLSTLEEAEAIQKYIKTKFARVMLGILKLTQDNPASKWEYVPMQDFTEQSDIDWTQSIENIDKQLYKKYNLNQEEIDFIEEKVQAMD</sequence>
<dbReference type="REBASE" id="353715">
    <property type="entry name" value="DpiKB5ORF4315P"/>
</dbReference>
<dbReference type="GO" id="GO:0016787">
    <property type="term" value="F:hydrolase activity"/>
    <property type="evidence" value="ECO:0007669"/>
    <property type="project" value="InterPro"/>
</dbReference>
<dbReference type="GO" id="GO:0003677">
    <property type="term" value="F:DNA binding"/>
    <property type="evidence" value="ECO:0007669"/>
    <property type="project" value="InterPro"/>
</dbReference>
<dbReference type="InterPro" id="IPR006935">
    <property type="entry name" value="Helicase/UvrB_N"/>
</dbReference>
<keyword evidence="3" id="KW-0378">Hydrolase</keyword>
<keyword evidence="1" id="KW-0175">Coiled coil</keyword>
<dbReference type="PROSITE" id="PS51192">
    <property type="entry name" value="HELICASE_ATP_BIND_1"/>
    <property type="match status" value="1"/>
</dbReference>
<protein>
    <submittedName>
        <fullName evidence="3">Restriction endonuclease</fullName>
    </submittedName>
</protein>
<organism evidence="3 4">
    <name type="scientific">Dolosigranulum pigrum</name>
    <dbReference type="NCBI Taxonomy" id="29394"/>
    <lineage>
        <taxon>Bacteria</taxon>
        <taxon>Bacillati</taxon>
        <taxon>Bacillota</taxon>
        <taxon>Bacilli</taxon>
        <taxon>Lactobacillales</taxon>
        <taxon>Carnobacteriaceae</taxon>
        <taxon>Dolosigranulum</taxon>
    </lineage>
</organism>
<dbReference type="GO" id="GO:0032259">
    <property type="term" value="P:methylation"/>
    <property type="evidence" value="ECO:0007669"/>
    <property type="project" value="InterPro"/>
</dbReference>
<reference evidence="3 4" key="1">
    <citation type="submission" date="2019-07" db="EMBL/GenBank/DDBJ databases">
        <title>Genome assembly of a nasal isolate of Dolosigranulum pigrum from a chronic sinusitis patient.</title>
        <authorList>
            <person name="Baig S."/>
            <person name="Overballe-Petersen S."/>
            <person name="Kaspar U."/>
            <person name="Rendboe A."/>
            <person name="de Man T."/>
            <person name="Liu C."/>
            <person name="Price L.B."/>
            <person name="Stegger M."/>
            <person name="Becker K."/>
            <person name="Skytt Andersen P."/>
        </authorList>
    </citation>
    <scope>NUCLEOTIDE SEQUENCE [LARGE SCALE GENOMIC DNA]</scope>
    <source>
        <strain evidence="3 4">83VPs-KB5</strain>
    </source>
</reference>
<dbReference type="Gene3D" id="3.40.50.300">
    <property type="entry name" value="P-loop containing nucleotide triphosphate hydrolases"/>
    <property type="match status" value="1"/>
</dbReference>
<dbReference type="GO" id="GO:0009007">
    <property type="term" value="F:site-specific DNA-methyltransferase (adenine-specific) activity"/>
    <property type="evidence" value="ECO:0007669"/>
    <property type="project" value="UniProtKB-EC"/>
</dbReference>
<dbReference type="InterPro" id="IPR002052">
    <property type="entry name" value="DNA_methylase_N6_adenine_CS"/>
</dbReference>
<dbReference type="KEGG" id="dpm:FNV33_04315"/>
<evidence type="ECO:0000313" key="4">
    <source>
        <dbReference type="Proteomes" id="UP000315953"/>
    </source>
</evidence>
<proteinExistence type="predicted"/>
<dbReference type="GO" id="GO:0006304">
    <property type="term" value="P:DNA modification"/>
    <property type="evidence" value="ECO:0007669"/>
    <property type="project" value="InterPro"/>
</dbReference>
<feature type="domain" description="Helicase ATP-binding" evidence="2">
    <location>
        <begin position="149"/>
        <end position="329"/>
    </location>
</feature>
<dbReference type="SUPFAM" id="SSF53335">
    <property type="entry name" value="S-adenosyl-L-methionine-dependent methyltransferases"/>
    <property type="match status" value="1"/>
</dbReference>
<evidence type="ECO:0000256" key="1">
    <source>
        <dbReference type="SAM" id="Coils"/>
    </source>
</evidence>
<dbReference type="PROSITE" id="PS00092">
    <property type="entry name" value="N6_MTASE"/>
    <property type="match status" value="1"/>
</dbReference>
<dbReference type="GO" id="GO:0004519">
    <property type="term" value="F:endonuclease activity"/>
    <property type="evidence" value="ECO:0007669"/>
    <property type="project" value="UniProtKB-KW"/>
</dbReference>
<dbReference type="EMBL" id="CP041626">
    <property type="protein sequence ID" value="QDO91313.1"/>
    <property type="molecule type" value="Genomic_DNA"/>
</dbReference>
<dbReference type="SMART" id="SM00487">
    <property type="entry name" value="DEXDc"/>
    <property type="match status" value="1"/>
</dbReference>
<dbReference type="InterPro" id="IPR029063">
    <property type="entry name" value="SAM-dependent_MTases_sf"/>
</dbReference>
<name>A0A516GIG3_9LACT</name>
<evidence type="ECO:0000313" key="3">
    <source>
        <dbReference type="EMBL" id="QDO91313.1"/>
    </source>
</evidence>
<dbReference type="InterPro" id="IPR027417">
    <property type="entry name" value="P-loop_NTPase"/>
</dbReference>
<accession>A0A516GIG3</accession>
<dbReference type="RefSeq" id="WP_143333364.1">
    <property type="nucleotide sequence ID" value="NZ_CP041626.1"/>
</dbReference>
<dbReference type="Gene3D" id="3.40.50.150">
    <property type="entry name" value="Vaccinia Virus protein VP39"/>
    <property type="match status" value="1"/>
</dbReference>
<evidence type="ECO:0000259" key="2">
    <source>
        <dbReference type="PROSITE" id="PS51192"/>
    </source>
</evidence>
<dbReference type="Pfam" id="PF07669">
    <property type="entry name" value="Eco57I"/>
    <property type="match status" value="1"/>
</dbReference>
<keyword evidence="3" id="KW-0255">Endonuclease</keyword>
<gene>
    <name evidence="3" type="ORF">FNV33_04315</name>
</gene>
<dbReference type="Pfam" id="PF04851">
    <property type="entry name" value="ResIII"/>
    <property type="match status" value="1"/>
</dbReference>
<feature type="coiled-coil region" evidence="1">
    <location>
        <begin position="809"/>
        <end position="874"/>
    </location>
</feature>
<dbReference type="InterPro" id="IPR011639">
    <property type="entry name" value="MethylTrfase_TaqI-like_dom"/>
</dbReference>
<dbReference type="SUPFAM" id="SSF52540">
    <property type="entry name" value="P-loop containing nucleoside triphosphate hydrolases"/>
    <property type="match status" value="2"/>
</dbReference>